<reference evidence="2" key="1">
    <citation type="submission" date="2017-07" db="EMBL/GenBank/DDBJ databases">
        <title>Taro Niue Genome Assembly and Annotation.</title>
        <authorList>
            <person name="Atibalentja N."/>
            <person name="Keating K."/>
            <person name="Fields C.J."/>
        </authorList>
    </citation>
    <scope>NUCLEOTIDE SEQUENCE</scope>
    <source>
        <strain evidence="2">Niue_2</strain>
        <tissue evidence="2">Leaf</tissue>
    </source>
</reference>
<evidence type="ECO:0000313" key="3">
    <source>
        <dbReference type="Proteomes" id="UP000652761"/>
    </source>
</evidence>
<feature type="signal peptide" evidence="1">
    <location>
        <begin position="1"/>
        <end position="23"/>
    </location>
</feature>
<keyword evidence="3" id="KW-1185">Reference proteome</keyword>
<evidence type="ECO:0000313" key="2">
    <source>
        <dbReference type="EMBL" id="MQM17418.1"/>
    </source>
</evidence>
<dbReference type="Proteomes" id="UP000652761">
    <property type="component" value="Unassembled WGS sequence"/>
</dbReference>
<proteinExistence type="predicted"/>
<sequence length="74" mass="8322">MGPQLGWAAVVRVWCVLNDGSLASLFRGGCRIISVDLMEYIGHIINNFNEKPKDWITLVQAVEKSHSLLVWIVI</sequence>
<organism evidence="2 3">
    <name type="scientific">Colocasia esculenta</name>
    <name type="common">Wild taro</name>
    <name type="synonym">Arum esculentum</name>
    <dbReference type="NCBI Taxonomy" id="4460"/>
    <lineage>
        <taxon>Eukaryota</taxon>
        <taxon>Viridiplantae</taxon>
        <taxon>Streptophyta</taxon>
        <taxon>Embryophyta</taxon>
        <taxon>Tracheophyta</taxon>
        <taxon>Spermatophyta</taxon>
        <taxon>Magnoliopsida</taxon>
        <taxon>Liliopsida</taxon>
        <taxon>Araceae</taxon>
        <taxon>Aroideae</taxon>
        <taxon>Colocasieae</taxon>
        <taxon>Colocasia</taxon>
    </lineage>
</organism>
<dbReference type="EMBL" id="NMUH01007520">
    <property type="protein sequence ID" value="MQM17418.1"/>
    <property type="molecule type" value="Genomic_DNA"/>
</dbReference>
<protein>
    <submittedName>
        <fullName evidence="2">Uncharacterized protein</fullName>
    </submittedName>
</protein>
<accession>A0A843XDB0</accession>
<dbReference type="AlphaFoldDB" id="A0A843XDB0"/>
<keyword evidence="1" id="KW-0732">Signal</keyword>
<name>A0A843XDB0_COLES</name>
<evidence type="ECO:0000256" key="1">
    <source>
        <dbReference type="SAM" id="SignalP"/>
    </source>
</evidence>
<comment type="caution">
    <text evidence="2">The sequence shown here is derived from an EMBL/GenBank/DDBJ whole genome shotgun (WGS) entry which is preliminary data.</text>
</comment>
<gene>
    <name evidence="2" type="ORF">Taro_050389</name>
</gene>
<feature type="chain" id="PRO_5032784385" evidence="1">
    <location>
        <begin position="24"/>
        <end position="74"/>
    </location>
</feature>